<keyword evidence="2" id="KW-1185">Reference proteome</keyword>
<organism evidence="1 2">
    <name type="scientific">Piloderma croceum (strain F 1598)</name>
    <dbReference type="NCBI Taxonomy" id="765440"/>
    <lineage>
        <taxon>Eukaryota</taxon>
        <taxon>Fungi</taxon>
        <taxon>Dikarya</taxon>
        <taxon>Basidiomycota</taxon>
        <taxon>Agaricomycotina</taxon>
        <taxon>Agaricomycetes</taxon>
        <taxon>Agaricomycetidae</taxon>
        <taxon>Atheliales</taxon>
        <taxon>Atheliaceae</taxon>
        <taxon>Piloderma</taxon>
    </lineage>
</organism>
<dbReference type="AlphaFoldDB" id="A0A0C3G271"/>
<accession>A0A0C3G271</accession>
<dbReference type="InParanoid" id="A0A0C3G271"/>
<proteinExistence type="predicted"/>
<evidence type="ECO:0000313" key="2">
    <source>
        <dbReference type="Proteomes" id="UP000054166"/>
    </source>
</evidence>
<sequence length="55" mass="6326">MGATEINKMKPNIARSETIVIMLQWARRKQHAEDKAAICGFRNSTNERLAGHFRQ</sequence>
<reference evidence="2" key="2">
    <citation type="submission" date="2015-01" db="EMBL/GenBank/DDBJ databases">
        <title>Evolutionary Origins and Diversification of the Mycorrhizal Mutualists.</title>
        <authorList>
            <consortium name="DOE Joint Genome Institute"/>
            <consortium name="Mycorrhizal Genomics Consortium"/>
            <person name="Kohler A."/>
            <person name="Kuo A."/>
            <person name="Nagy L.G."/>
            <person name="Floudas D."/>
            <person name="Copeland A."/>
            <person name="Barry K.W."/>
            <person name="Cichocki N."/>
            <person name="Veneault-Fourrey C."/>
            <person name="LaButti K."/>
            <person name="Lindquist E.A."/>
            <person name="Lipzen A."/>
            <person name="Lundell T."/>
            <person name="Morin E."/>
            <person name="Murat C."/>
            <person name="Riley R."/>
            <person name="Ohm R."/>
            <person name="Sun H."/>
            <person name="Tunlid A."/>
            <person name="Henrissat B."/>
            <person name="Grigoriev I.V."/>
            <person name="Hibbett D.S."/>
            <person name="Martin F."/>
        </authorList>
    </citation>
    <scope>NUCLEOTIDE SEQUENCE [LARGE SCALE GENOMIC DNA]</scope>
    <source>
        <strain evidence="2">F 1598</strain>
    </source>
</reference>
<dbReference type="EMBL" id="KN832983">
    <property type="protein sequence ID" value="KIM85969.1"/>
    <property type="molecule type" value="Genomic_DNA"/>
</dbReference>
<evidence type="ECO:0000313" key="1">
    <source>
        <dbReference type="EMBL" id="KIM85969.1"/>
    </source>
</evidence>
<protein>
    <submittedName>
        <fullName evidence="1">Uncharacterized protein</fullName>
    </submittedName>
</protein>
<name>A0A0C3G271_PILCF</name>
<dbReference type="Proteomes" id="UP000054166">
    <property type="component" value="Unassembled WGS sequence"/>
</dbReference>
<dbReference type="HOGENOM" id="CLU_3033185_0_0_1"/>
<gene>
    <name evidence="1" type="ORF">PILCRDRAFT_329928</name>
</gene>
<reference evidence="1 2" key="1">
    <citation type="submission" date="2014-04" db="EMBL/GenBank/DDBJ databases">
        <authorList>
            <consortium name="DOE Joint Genome Institute"/>
            <person name="Kuo A."/>
            <person name="Tarkka M."/>
            <person name="Buscot F."/>
            <person name="Kohler A."/>
            <person name="Nagy L.G."/>
            <person name="Floudas D."/>
            <person name="Copeland A."/>
            <person name="Barry K.W."/>
            <person name="Cichocki N."/>
            <person name="Veneault-Fourrey C."/>
            <person name="LaButti K."/>
            <person name="Lindquist E.A."/>
            <person name="Lipzen A."/>
            <person name="Lundell T."/>
            <person name="Morin E."/>
            <person name="Murat C."/>
            <person name="Sun H."/>
            <person name="Tunlid A."/>
            <person name="Henrissat B."/>
            <person name="Grigoriev I.V."/>
            <person name="Hibbett D.S."/>
            <person name="Martin F."/>
            <person name="Nordberg H.P."/>
            <person name="Cantor M.N."/>
            <person name="Hua S.X."/>
        </authorList>
    </citation>
    <scope>NUCLEOTIDE SEQUENCE [LARGE SCALE GENOMIC DNA]</scope>
    <source>
        <strain evidence="1 2">F 1598</strain>
    </source>
</reference>